<dbReference type="InterPro" id="IPR011249">
    <property type="entry name" value="Metalloenz_LuxS/M16"/>
</dbReference>
<dbReference type="Gene3D" id="3.30.830.10">
    <property type="entry name" value="Metalloenzyme, LuxS/M16 peptidase-like"/>
    <property type="match status" value="4"/>
</dbReference>
<feature type="chain" id="PRO_5017282604" evidence="9">
    <location>
        <begin position="23"/>
        <end position="936"/>
    </location>
</feature>
<accession>A0A1G8EYX0</accession>
<comment type="cofactor">
    <cofactor evidence="1">
        <name>Zn(2+)</name>
        <dbReference type="ChEBI" id="CHEBI:29105"/>
    </cofactor>
</comment>
<evidence type="ECO:0000256" key="6">
    <source>
        <dbReference type="ARBA" id="ARBA00022833"/>
    </source>
</evidence>
<feature type="domain" description="Peptidase M16 C-terminal" evidence="11">
    <location>
        <begin position="197"/>
        <end position="373"/>
    </location>
</feature>
<dbReference type="GO" id="GO:0006508">
    <property type="term" value="P:proteolysis"/>
    <property type="evidence" value="ECO:0007669"/>
    <property type="project" value="UniProtKB-KW"/>
</dbReference>
<name>A0A1G8EYX0_9FLAO</name>
<feature type="domain" description="Peptidase M16 C-terminal" evidence="11">
    <location>
        <begin position="696"/>
        <end position="866"/>
    </location>
</feature>
<dbReference type="RefSeq" id="WP_090408958.1">
    <property type="nucleotide sequence ID" value="NZ_FNDQ01000013.1"/>
</dbReference>
<protein>
    <submittedName>
        <fullName evidence="12">Zinc protease</fullName>
    </submittedName>
</protein>
<evidence type="ECO:0000256" key="4">
    <source>
        <dbReference type="ARBA" id="ARBA00022723"/>
    </source>
</evidence>
<keyword evidence="13" id="KW-1185">Reference proteome</keyword>
<sequence length="936" mass="107537">MTKYKILLSSLFLSLCPFLSNGQSLFKELPTIMNKKIDSLDNGLQYIIHSTEQPNTEFRLVFNIGSLQETEDEIGYAHFLEHLIFNGSEDFPNRQAVDTLQALGYRFGRDINAYTTYERTVYELSLLAPNQLDLALNILANFLGKSSLTDEAILKEKKIVIQEIRDYGVESTFTKKKLEGTKHANRLPIATEQDIINIDHQRLREFYKKWYTPNLATIIITGNVDTDKATKAIQQNFGKFNPTPNVNRKQNIFAFNPVFKDKLVTQELPNSKVNKLEIIRFVKAPLLESKADFKLQLIERLYNSFLKQKLKEGASKAINHSTWYLSNRNENAFELQAATKKELLSEIRLLSSIIYSIEQNGIAEEELNTLKASYLNALNKNNSTDPYYLANSYIDQVAAYSYFLTNSEEDLLAQEIIASISIDDINTHHKNTWANDTANLYLFEFNPDLFEIKNEKEFEKSWKKGAKQVTKFIKKQPVKSNEVNEIPLNWDTMPPIAFNSKAHIISEKEYKNIGVTEITLQNGLRIAIKPTTSEDDNYILSIATRKGLNQVNQNELYLFEETPYFIDTAWINGFSKDDYSDIGAQKEVSTLVSMIDNASIANTSSRQANATDLFEWSYRKLYDYVIPQEDFEEYIAEEIESLTTTPTTPNYLNNPFVAMSHKIAAYKLGTKEDKQVVKTKEDIQKINLENMFSLFNETFRSPKDMSIVICGYFSVDEIKDKATTYFGSIPLHKRTEQKSNIADPLKEKEEITRAKIITSEAERPDVSIVFKGDINATLKQSIIAQMIRELLNDAFLNVSREKEGLVYSPYSDIDVTLYPEAKTFTSLHFSAEEKDLATLEEYAKQAVKKLQSTPINNEMLERMKRTILNNKTLHLTSSSTYQWVEKLREIYLNFEDLSEFDQYDTILQSITTEDVLNTAKTMFNLNKYGVFVIAPK</sequence>
<evidence type="ECO:0000256" key="5">
    <source>
        <dbReference type="ARBA" id="ARBA00022801"/>
    </source>
</evidence>
<evidence type="ECO:0000313" key="12">
    <source>
        <dbReference type="EMBL" id="SDH75083.1"/>
    </source>
</evidence>
<dbReference type="EMBL" id="FNDQ01000013">
    <property type="protein sequence ID" value="SDH75083.1"/>
    <property type="molecule type" value="Genomic_DNA"/>
</dbReference>
<dbReference type="GO" id="GO:0004222">
    <property type="term" value="F:metalloendopeptidase activity"/>
    <property type="evidence" value="ECO:0007669"/>
    <property type="project" value="InterPro"/>
</dbReference>
<evidence type="ECO:0000313" key="13">
    <source>
        <dbReference type="Proteomes" id="UP000243588"/>
    </source>
</evidence>
<reference evidence="13" key="1">
    <citation type="submission" date="2016-10" db="EMBL/GenBank/DDBJ databases">
        <authorList>
            <person name="Varghese N."/>
            <person name="Submissions S."/>
        </authorList>
    </citation>
    <scope>NUCLEOTIDE SEQUENCE [LARGE SCALE GENOMIC DNA]</scope>
    <source>
        <strain evidence="13">DSM 23313</strain>
    </source>
</reference>
<dbReference type="AlphaFoldDB" id="A0A1G8EYX0"/>
<keyword evidence="6" id="KW-0862">Zinc</keyword>
<evidence type="ECO:0000256" key="7">
    <source>
        <dbReference type="ARBA" id="ARBA00023049"/>
    </source>
</evidence>
<dbReference type="InterPro" id="IPR011765">
    <property type="entry name" value="Pept_M16_N"/>
</dbReference>
<comment type="similarity">
    <text evidence="2 8">Belongs to the peptidase M16 family.</text>
</comment>
<evidence type="ECO:0000256" key="8">
    <source>
        <dbReference type="RuleBase" id="RU004447"/>
    </source>
</evidence>
<evidence type="ECO:0000259" key="10">
    <source>
        <dbReference type="Pfam" id="PF00675"/>
    </source>
</evidence>
<keyword evidence="3 12" id="KW-0645">Protease</keyword>
<dbReference type="Pfam" id="PF00675">
    <property type="entry name" value="Peptidase_M16"/>
    <property type="match status" value="1"/>
</dbReference>
<dbReference type="InterPro" id="IPR050626">
    <property type="entry name" value="Peptidase_M16"/>
</dbReference>
<dbReference type="Pfam" id="PF05193">
    <property type="entry name" value="Peptidase_M16_C"/>
    <property type="match status" value="2"/>
</dbReference>
<dbReference type="InterPro" id="IPR007863">
    <property type="entry name" value="Peptidase_M16_C"/>
</dbReference>
<organism evidence="12 13">
    <name type="scientific">Myroides phaeus</name>
    <dbReference type="NCBI Taxonomy" id="702745"/>
    <lineage>
        <taxon>Bacteria</taxon>
        <taxon>Pseudomonadati</taxon>
        <taxon>Bacteroidota</taxon>
        <taxon>Flavobacteriia</taxon>
        <taxon>Flavobacteriales</taxon>
        <taxon>Flavobacteriaceae</taxon>
        <taxon>Myroides</taxon>
    </lineage>
</organism>
<dbReference type="PANTHER" id="PTHR43690:SF17">
    <property type="entry name" value="PROTEIN YHJJ"/>
    <property type="match status" value="1"/>
</dbReference>
<dbReference type="Proteomes" id="UP000243588">
    <property type="component" value="Unassembled WGS sequence"/>
</dbReference>
<feature type="signal peptide" evidence="9">
    <location>
        <begin position="1"/>
        <end position="22"/>
    </location>
</feature>
<proteinExistence type="inferred from homology"/>
<evidence type="ECO:0000256" key="2">
    <source>
        <dbReference type="ARBA" id="ARBA00007261"/>
    </source>
</evidence>
<dbReference type="STRING" id="702745.SAMN05421818_11343"/>
<dbReference type="SUPFAM" id="SSF63411">
    <property type="entry name" value="LuxS/MPP-like metallohydrolase"/>
    <property type="match status" value="4"/>
</dbReference>
<dbReference type="GO" id="GO:0046872">
    <property type="term" value="F:metal ion binding"/>
    <property type="evidence" value="ECO:0007669"/>
    <property type="project" value="UniProtKB-KW"/>
</dbReference>
<feature type="domain" description="Peptidase M16 N-terminal" evidence="10">
    <location>
        <begin position="49"/>
        <end position="170"/>
    </location>
</feature>
<keyword evidence="5" id="KW-0378">Hydrolase</keyword>
<evidence type="ECO:0000256" key="9">
    <source>
        <dbReference type="SAM" id="SignalP"/>
    </source>
</evidence>
<dbReference type="PANTHER" id="PTHR43690">
    <property type="entry name" value="NARDILYSIN"/>
    <property type="match status" value="1"/>
</dbReference>
<keyword evidence="7" id="KW-0482">Metalloprotease</keyword>
<dbReference type="PROSITE" id="PS00143">
    <property type="entry name" value="INSULINASE"/>
    <property type="match status" value="1"/>
</dbReference>
<keyword evidence="9" id="KW-0732">Signal</keyword>
<evidence type="ECO:0000256" key="3">
    <source>
        <dbReference type="ARBA" id="ARBA00022670"/>
    </source>
</evidence>
<dbReference type="InterPro" id="IPR001431">
    <property type="entry name" value="Pept_M16_Zn_BS"/>
</dbReference>
<gene>
    <name evidence="12" type="ORF">SAMN05421818_11343</name>
</gene>
<evidence type="ECO:0000259" key="11">
    <source>
        <dbReference type="Pfam" id="PF05193"/>
    </source>
</evidence>
<evidence type="ECO:0000256" key="1">
    <source>
        <dbReference type="ARBA" id="ARBA00001947"/>
    </source>
</evidence>
<keyword evidence="4" id="KW-0479">Metal-binding</keyword>